<evidence type="ECO:0000313" key="2">
    <source>
        <dbReference type="Proteomes" id="UP000824219"/>
    </source>
</evidence>
<keyword evidence="2" id="KW-1185">Reference proteome</keyword>
<dbReference type="EMBL" id="JAHKSW010000007">
    <property type="protein sequence ID" value="KAG7329893.1"/>
    <property type="molecule type" value="Genomic_DNA"/>
</dbReference>
<protein>
    <submittedName>
        <fullName evidence="1">Uncharacterized protein</fullName>
    </submittedName>
</protein>
<accession>A0A9D3NZ06</accession>
<dbReference type="AlphaFoldDB" id="A0A9D3NZ06"/>
<dbReference type="PANTHER" id="PTHR16260">
    <property type="entry name" value="SIMILAR TO 1700123O20RIK PROTEIN"/>
    <property type="match status" value="1"/>
</dbReference>
<dbReference type="PANTHER" id="PTHR16260:SF3">
    <property type="entry name" value="CHROMOSOME 14 OPEN READING FRAME 119-LIKE-RELATED"/>
    <property type="match status" value="1"/>
</dbReference>
<dbReference type="Proteomes" id="UP000824219">
    <property type="component" value="Linkage Group LG07"/>
</dbReference>
<sequence>MNFSSAAEHLRKMAWFHHAFQEESLPQSPSLKNHPTNNHACLESNQNPATKVALSEGQGWPQLLQSSITSCPTASQEIVCPRIGEHLQNSSLNQSDGPVPLSYVTLQEQHCVLSWFLGWGPTQRECFLQDLISKAVPRKICSLLEHLNKLQVKDCPPNIFECQLRLWTQWFDTWTEEERNAFLTSLEEKDPIFVAQFYKGLASTAGSN</sequence>
<evidence type="ECO:0000313" key="1">
    <source>
        <dbReference type="EMBL" id="KAG7329893.1"/>
    </source>
</evidence>
<dbReference type="OrthoDB" id="6514241at2759"/>
<gene>
    <name evidence="1" type="ORF">KOW79_006115</name>
</gene>
<dbReference type="InterPro" id="IPR028019">
    <property type="entry name" value="DUF4508"/>
</dbReference>
<name>A0A9D3NZ06_9TELE</name>
<dbReference type="Pfam" id="PF14969">
    <property type="entry name" value="DUF4508"/>
    <property type="match status" value="1"/>
</dbReference>
<reference evidence="1 2" key="1">
    <citation type="submission" date="2021-06" db="EMBL/GenBank/DDBJ databases">
        <title>Chromosome-level genome assembly of the red-tail catfish (Hemibagrus wyckioides).</title>
        <authorList>
            <person name="Shao F."/>
        </authorList>
    </citation>
    <scope>NUCLEOTIDE SEQUENCE [LARGE SCALE GENOMIC DNA]</scope>
    <source>
        <strain evidence="1">EC202008001</strain>
        <tissue evidence="1">Blood</tissue>
    </source>
</reference>
<comment type="caution">
    <text evidence="1">The sequence shown here is derived from an EMBL/GenBank/DDBJ whole genome shotgun (WGS) entry which is preliminary data.</text>
</comment>
<organism evidence="1 2">
    <name type="scientific">Hemibagrus wyckioides</name>
    <dbReference type="NCBI Taxonomy" id="337641"/>
    <lineage>
        <taxon>Eukaryota</taxon>
        <taxon>Metazoa</taxon>
        <taxon>Chordata</taxon>
        <taxon>Craniata</taxon>
        <taxon>Vertebrata</taxon>
        <taxon>Euteleostomi</taxon>
        <taxon>Actinopterygii</taxon>
        <taxon>Neopterygii</taxon>
        <taxon>Teleostei</taxon>
        <taxon>Ostariophysi</taxon>
        <taxon>Siluriformes</taxon>
        <taxon>Bagridae</taxon>
        <taxon>Hemibagrus</taxon>
    </lineage>
</organism>
<proteinExistence type="predicted"/>